<reference evidence="1" key="1">
    <citation type="submission" date="2018-06" db="EMBL/GenBank/DDBJ databases">
        <authorList>
            <person name="Zhirakovskaya E."/>
        </authorList>
    </citation>
    <scope>NUCLEOTIDE SEQUENCE</scope>
</reference>
<proteinExistence type="predicted"/>
<protein>
    <submittedName>
        <fullName evidence="1">Uncharacterized protein</fullName>
    </submittedName>
</protein>
<name>A0A3B0V641_9ZZZZ</name>
<dbReference type="EMBL" id="UOEU01000447">
    <property type="protein sequence ID" value="VAW33407.1"/>
    <property type="molecule type" value="Genomic_DNA"/>
</dbReference>
<accession>A0A3B0V641</accession>
<organism evidence="1">
    <name type="scientific">hydrothermal vent metagenome</name>
    <dbReference type="NCBI Taxonomy" id="652676"/>
    <lineage>
        <taxon>unclassified sequences</taxon>
        <taxon>metagenomes</taxon>
        <taxon>ecological metagenomes</taxon>
    </lineage>
</organism>
<dbReference type="AlphaFoldDB" id="A0A3B0V641"/>
<evidence type="ECO:0000313" key="1">
    <source>
        <dbReference type="EMBL" id="VAW33407.1"/>
    </source>
</evidence>
<sequence length="86" mass="9651">MKWHRVNGKIVPIKKYASPGRPAKGAVPAIVGWCVQGELVEKQAEIVQARQWKGRFILATNELDAEALGAIRKIIRVKLYYFSDCA</sequence>
<gene>
    <name evidence="1" type="ORF">MNBD_CHLOROFLEXI01-593</name>
</gene>